<accession>X1D9B3</accession>
<dbReference type="AlphaFoldDB" id="X1D9B3"/>
<proteinExistence type="predicted"/>
<dbReference type="EMBL" id="BART01035720">
    <property type="protein sequence ID" value="GAH16837.1"/>
    <property type="molecule type" value="Genomic_DNA"/>
</dbReference>
<reference evidence="1" key="1">
    <citation type="journal article" date="2014" name="Front. Microbiol.">
        <title>High frequency of phylogenetically diverse reductive dehalogenase-homologous genes in deep subseafloor sedimentary metagenomes.</title>
        <authorList>
            <person name="Kawai M."/>
            <person name="Futagami T."/>
            <person name="Toyoda A."/>
            <person name="Takaki Y."/>
            <person name="Nishi S."/>
            <person name="Hori S."/>
            <person name="Arai W."/>
            <person name="Tsubouchi T."/>
            <person name="Morono Y."/>
            <person name="Uchiyama I."/>
            <person name="Ito T."/>
            <person name="Fujiyama A."/>
            <person name="Inagaki F."/>
            <person name="Takami H."/>
        </authorList>
    </citation>
    <scope>NUCLEOTIDE SEQUENCE</scope>
    <source>
        <strain evidence="1">Expedition CK06-06</strain>
    </source>
</reference>
<name>X1D9B3_9ZZZZ</name>
<evidence type="ECO:0000313" key="1">
    <source>
        <dbReference type="EMBL" id="GAH16837.1"/>
    </source>
</evidence>
<sequence length="115" mass="13510">MDANDFVRDLNDAQELMRNEKYQDALIILGKLKEADKAGNFDYNLTHKLYQLISNSQSLYNQQRVLSAVKKISLKQKSISFQKLKEILKEQENLDIDEQVLRREVEILILRSLLK</sequence>
<comment type="caution">
    <text evidence="1">The sequence shown here is derived from an EMBL/GenBank/DDBJ whole genome shotgun (WGS) entry which is preliminary data.</text>
</comment>
<protein>
    <submittedName>
        <fullName evidence="1">Uncharacterized protein</fullName>
    </submittedName>
</protein>
<organism evidence="1">
    <name type="scientific">marine sediment metagenome</name>
    <dbReference type="NCBI Taxonomy" id="412755"/>
    <lineage>
        <taxon>unclassified sequences</taxon>
        <taxon>metagenomes</taxon>
        <taxon>ecological metagenomes</taxon>
    </lineage>
</organism>
<gene>
    <name evidence="1" type="ORF">S01H4_60537</name>
</gene>